<dbReference type="AlphaFoldDB" id="A0A915K5Z1"/>
<sequence length="67" mass="7713">CVPYDLRRLQSDVILKIYFDEFTSKVDPIVLMTDFTLERASMVFNRTLAVHGLLGVPMVDFMLNFLG</sequence>
<dbReference type="WBParaSite" id="nRc.2.0.1.t34151-RA">
    <property type="protein sequence ID" value="nRc.2.0.1.t34151-RA"/>
    <property type="gene ID" value="nRc.2.0.1.g34151"/>
</dbReference>
<keyword evidence="1" id="KW-1185">Reference proteome</keyword>
<reference evidence="2" key="1">
    <citation type="submission" date="2022-11" db="UniProtKB">
        <authorList>
            <consortium name="WormBaseParasite"/>
        </authorList>
    </citation>
    <scope>IDENTIFICATION</scope>
</reference>
<evidence type="ECO:0000313" key="2">
    <source>
        <dbReference type="WBParaSite" id="nRc.2.0.1.t34151-RA"/>
    </source>
</evidence>
<organism evidence="1 2">
    <name type="scientific">Romanomermis culicivorax</name>
    <name type="common">Nematode worm</name>
    <dbReference type="NCBI Taxonomy" id="13658"/>
    <lineage>
        <taxon>Eukaryota</taxon>
        <taxon>Metazoa</taxon>
        <taxon>Ecdysozoa</taxon>
        <taxon>Nematoda</taxon>
        <taxon>Enoplea</taxon>
        <taxon>Dorylaimia</taxon>
        <taxon>Mermithida</taxon>
        <taxon>Mermithoidea</taxon>
        <taxon>Mermithidae</taxon>
        <taxon>Romanomermis</taxon>
    </lineage>
</organism>
<name>A0A915K5Z1_ROMCU</name>
<protein>
    <submittedName>
        <fullName evidence="2">Uncharacterized protein</fullName>
    </submittedName>
</protein>
<accession>A0A915K5Z1</accession>
<evidence type="ECO:0000313" key="1">
    <source>
        <dbReference type="Proteomes" id="UP000887565"/>
    </source>
</evidence>
<dbReference type="Proteomes" id="UP000887565">
    <property type="component" value="Unplaced"/>
</dbReference>
<proteinExistence type="predicted"/>